<organism evidence="2 3">
    <name type="scientific">Eumeta variegata</name>
    <name type="common">Bagworm moth</name>
    <name type="synonym">Eumeta japonica</name>
    <dbReference type="NCBI Taxonomy" id="151549"/>
    <lineage>
        <taxon>Eukaryota</taxon>
        <taxon>Metazoa</taxon>
        <taxon>Ecdysozoa</taxon>
        <taxon>Arthropoda</taxon>
        <taxon>Hexapoda</taxon>
        <taxon>Insecta</taxon>
        <taxon>Pterygota</taxon>
        <taxon>Neoptera</taxon>
        <taxon>Endopterygota</taxon>
        <taxon>Lepidoptera</taxon>
        <taxon>Glossata</taxon>
        <taxon>Ditrysia</taxon>
        <taxon>Tineoidea</taxon>
        <taxon>Psychidae</taxon>
        <taxon>Oiketicinae</taxon>
        <taxon>Eumeta</taxon>
    </lineage>
</organism>
<accession>A0A4C1WC11</accession>
<proteinExistence type="predicted"/>
<gene>
    <name evidence="2" type="ORF">EVAR_83724_1</name>
</gene>
<feature type="signal peptide" evidence="1">
    <location>
        <begin position="1"/>
        <end position="18"/>
    </location>
</feature>
<evidence type="ECO:0000313" key="3">
    <source>
        <dbReference type="Proteomes" id="UP000299102"/>
    </source>
</evidence>
<name>A0A4C1WC11_EUMVA</name>
<dbReference type="AlphaFoldDB" id="A0A4C1WC11"/>
<sequence>MNILTFYLLLEAHIALQGVVLLGESVLRSLVVEVVEVVEELTPFSLLSRETLRENSRTPATNMEVTLTLVLPVYHGLFLLNALDEIKYLFSACIELGDLITNIFLHRTEPSWWNTTIDVVEVADDCDPHQSTFIWGASQGLRIIPPHTHLADVFFLLDNQSSKPPFTPALFRKSAITTLKRSRPHALTQLPAITNASAAAAGKITHRRYIEWTKRRRFLCNQNYVSQLKCVKSNDFRSLSSLDNRSYLIRRCLTILVIETSTRTTEICSAFFEISMGISYLPTCHSAGPSDRRRLRSINNAAVVLIVKRDTFYAPAHISRQAAVTS</sequence>
<comment type="caution">
    <text evidence="2">The sequence shown here is derived from an EMBL/GenBank/DDBJ whole genome shotgun (WGS) entry which is preliminary data.</text>
</comment>
<dbReference type="EMBL" id="BGZK01000515">
    <property type="protein sequence ID" value="GBP48022.1"/>
    <property type="molecule type" value="Genomic_DNA"/>
</dbReference>
<keyword evidence="1" id="KW-0732">Signal</keyword>
<reference evidence="2 3" key="1">
    <citation type="journal article" date="2019" name="Commun. Biol.">
        <title>The bagworm genome reveals a unique fibroin gene that provides high tensile strength.</title>
        <authorList>
            <person name="Kono N."/>
            <person name="Nakamura H."/>
            <person name="Ohtoshi R."/>
            <person name="Tomita M."/>
            <person name="Numata K."/>
            <person name="Arakawa K."/>
        </authorList>
    </citation>
    <scope>NUCLEOTIDE SEQUENCE [LARGE SCALE GENOMIC DNA]</scope>
</reference>
<dbReference type="Proteomes" id="UP000299102">
    <property type="component" value="Unassembled WGS sequence"/>
</dbReference>
<feature type="chain" id="PRO_5020033705" evidence="1">
    <location>
        <begin position="19"/>
        <end position="326"/>
    </location>
</feature>
<protein>
    <submittedName>
        <fullName evidence="2">Uncharacterized protein</fullName>
    </submittedName>
</protein>
<keyword evidence="3" id="KW-1185">Reference proteome</keyword>
<evidence type="ECO:0000313" key="2">
    <source>
        <dbReference type="EMBL" id="GBP48022.1"/>
    </source>
</evidence>
<evidence type="ECO:0000256" key="1">
    <source>
        <dbReference type="SAM" id="SignalP"/>
    </source>
</evidence>